<evidence type="ECO:0000313" key="1">
    <source>
        <dbReference type="EMBL" id="KKM26116.1"/>
    </source>
</evidence>
<reference evidence="1" key="1">
    <citation type="journal article" date="2015" name="Nature">
        <title>Complex archaea that bridge the gap between prokaryotes and eukaryotes.</title>
        <authorList>
            <person name="Spang A."/>
            <person name="Saw J.H."/>
            <person name="Jorgensen S.L."/>
            <person name="Zaremba-Niedzwiedzka K."/>
            <person name="Martijn J."/>
            <person name="Lind A.E."/>
            <person name="van Eijk R."/>
            <person name="Schleper C."/>
            <person name="Guy L."/>
            <person name="Ettema T.J."/>
        </authorList>
    </citation>
    <scope>NUCLEOTIDE SEQUENCE</scope>
</reference>
<sequence length="65" mass="7233">MSTRGSSLIRLDPREMLRSSVGLLGRYDTPDSRRLMSKLDDPGIRRLMHSARALIKAEGTLASYG</sequence>
<dbReference type="AlphaFoldDB" id="A0A0F9IEU4"/>
<dbReference type="EMBL" id="LAZR01012575">
    <property type="protein sequence ID" value="KKM26116.1"/>
    <property type="molecule type" value="Genomic_DNA"/>
</dbReference>
<comment type="caution">
    <text evidence="1">The sequence shown here is derived from an EMBL/GenBank/DDBJ whole genome shotgun (WGS) entry which is preliminary data.</text>
</comment>
<gene>
    <name evidence="1" type="ORF">LCGC14_1588060</name>
</gene>
<name>A0A0F9IEU4_9ZZZZ</name>
<protein>
    <submittedName>
        <fullName evidence="1">Uncharacterized protein</fullName>
    </submittedName>
</protein>
<accession>A0A0F9IEU4</accession>
<feature type="non-terminal residue" evidence="1">
    <location>
        <position position="65"/>
    </location>
</feature>
<proteinExistence type="predicted"/>
<organism evidence="1">
    <name type="scientific">marine sediment metagenome</name>
    <dbReference type="NCBI Taxonomy" id="412755"/>
    <lineage>
        <taxon>unclassified sequences</taxon>
        <taxon>metagenomes</taxon>
        <taxon>ecological metagenomes</taxon>
    </lineage>
</organism>